<proteinExistence type="predicted"/>
<gene>
    <name evidence="2" type="ORF">MNBD_BACTEROID04-1918</name>
</gene>
<dbReference type="Gene3D" id="3.10.350.10">
    <property type="entry name" value="LysM domain"/>
    <property type="match status" value="1"/>
</dbReference>
<organism evidence="2">
    <name type="scientific">hydrothermal vent metagenome</name>
    <dbReference type="NCBI Taxonomy" id="652676"/>
    <lineage>
        <taxon>unclassified sequences</taxon>
        <taxon>metagenomes</taxon>
        <taxon>ecological metagenomes</taxon>
    </lineage>
</organism>
<dbReference type="AlphaFoldDB" id="A0A3B0V1K5"/>
<protein>
    <recommendedName>
        <fullName evidence="1">LysM domain-containing protein</fullName>
    </recommendedName>
</protein>
<dbReference type="EMBL" id="UOER01000545">
    <property type="protein sequence ID" value="VAW26024.1"/>
    <property type="molecule type" value="Genomic_DNA"/>
</dbReference>
<evidence type="ECO:0000259" key="1">
    <source>
        <dbReference type="PROSITE" id="PS51782"/>
    </source>
</evidence>
<dbReference type="InterPro" id="IPR018392">
    <property type="entry name" value="LysM"/>
</dbReference>
<accession>A0A3B0V1K5</accession>
<name>A0A3B0V1K5_9ZZZZ</name>
<dbReference type="SUPFAM" id="SSF54106">
    <property type="entry name" value="LysM domain"/>
    <property type="match status" value="1"/>
</dbReference>
<evidence type="ECO:0000313" key="2">
    <source>
        <dbReference type="EMBL" id="VAW26024.1"/>
    </source>
</evidence>
<reference evidence="2" key="1">
    <citation type="submission" date="2018-06" db="EMBL/GenBank/DDBJ databases">
        <authorList>
            <person name="Zhirakovskaya E."/>
        </authorList>
    </citation>
    <scope>NUCLEOTIDE SEQUENCE</scope>
</reference>
<dbReference type="InterPro" id="IPR036779">
    <property type="entry name" value="LysM_dom_sf"/>
</dbReference>
<dbReference type="Pfam" id="PF01476">
    <property type="entry name" value="LysM"/>
    <property type="match status" value="1"/>
</dbReference>
<dbReference type="PROSITE" id="PS51782">
    <property type="entry name" value="LYSM"/>
    <property type="match status" value="1"/>
</dbReference>
<feature type="domain" description="LysM" evidence="1">
    <location>
        <begin position="29"/>
        <end position="78"/>
    </location>
</feature>
<sequence length="284" mass="31850">MKKISKFQVFSIFLFSIILTFFTLPAFAGEWKVKSGDSLSRVAANYPGVTAGEICKANSHMFKVKGCNHIEPGWLLVIPEVGECFDATMTVASKQKVRDDWNRGVVSNYQDGERDCNFEVLSKKTDKGLLNHDNVKMEVYIFAIFGNDDTHGIGGLFKYSSDYLLSYQFSNGEKGYANQLLFGKYFSGDFAFTAGPRMENDDDNNSDALGLKMSMLYTPKITDSIFGYAEIGISGMRVKEYQINGTPRLSLNGSMLSIDTPTVRKENRYWDNGFNFSVGVAYKF</sequence>